<sequence length="157" mass="17414">MIRKDREVANLDGIVEIVDKCKVMRLAMADEGAPYIVPLNFGYRREGNTLELYFHCANRGRKLDLLSRNPKVGFELDCGHRLVPDDTACKNSFFYESVIGVGVVTFFEEASAKVTALNVIMEHQTGKTFDIPEKAVGGVKIGKILVTSVCGKAYQPK</sequence>
<organism evidence="1">
    <name type="scientific">bioreactor metagenome</name>
    <dbReference type="NCBI Taxonomy" id="1076179"/>
    <lineage>
        <taxon>unclassified sequences</taxon>
        <taxon>metagenomes</taxon>
        <taxon>ecological metagenomes</taxon>
    </lineage>
</organism>
<reference evidence="1" key="1">
    <citation type="submission" date="2019-08" db="EMBL/GenBank/DDBJ databases">
        <authorList>
            <person name="Kucharzyk K."/>
            <person name="Murdoch R.W."/>
            <person name="Higgins S."/>
            <person name="Loffler F."/>
        </authorList>
    </citation>
    <scope>NUCLEOTIDE SEQUENCE</scope>
</reference>
<accession>A0A644X252</accession>
<dbReference type="InterPro" id="IPR012349">
    <property type="entry name" value="Split_barrel_FMN-bd"/>
</dbReference>
<gene>
    <name evidence="1" type="ORF">SDC9_56548</name>
</gene>
<dbReference type="InterPro" id="IPR024747">
    <property type="entry name" value="Pyridox_Oxase-rel"/>
</dbReference>
<dbReference type="EMBL" id="VSSQ01001666">
    <property type="protein sequence ID" value="MPM10220.1"/>
    <property type="molecule type" value="Genomic_DNA"/>
</dbReference>
<dbReference type="SUPFAM" id="SSF50475">
    <property type="entry name" value="FMN-binding split barrel"/>
    <property type="match status" value="1"/>
</dbReference>
<proteinExistence type="predicted"/>
<evidence type="ECO:0000313" key="1">
    <source>
        <dbReference type="EMBL" id="MPM10220.1"/>
    </source>
</evidence>
<dbReference type="AlphaFoldDB" id="A0A644X252"/>
<evidence type="ECO:0008006" key="2">
    <source>
        <dbReference type="Google" id="ProtNLM"/>
    </source>
</evidence>
<dbReference type="Pfam" id="PF12900">
    <property type="entry name" value="Pyridox_ox_2"/>
    <property type="match status" value="1"/>
</dbReference>
<dbReference type="PANTHER" id="PTHR34071">
    <property type="entry name" value="5-NITROIMIDAZOLE ANTIBIOTICS RESISTANCE PROTEIN, NIMA-FAMILY-RELATED PROTEIN-RELATED"/>
    <property type="match status" value="1"/>
</dbReference>
<dbReference type="PANTHER" id="PTHR34071:SF2">
    <property type="entry name" value="FLAVIN-NUCLEOTIDE-BINDING PROTEIN"/>
    <property type="match status" value="1"/>
</dbReference>
<dbReference type="Gene3D" id="2.30.110.10">
    <property type="entry name" value="Electron Transport, Fmn-binding Protein, Chain A"/>
    <property type="match status" value="1"/>
</dbReference>
<comment type="caution">
    <text evidence="1">The sequence shown here is derived from an EMBL/GenBank/DDBJ whole genome shotgun (WGS) entry which is preliminary data.</text>
</comment>
<name>A0A644X252_9ZZZZ</name>
<protein>
    <recommendedName>
        <fullName evidence="2">Pyridoxamine 5'-phosphate oxidase putative domain-containing protein</fullName>
    </recommendedName>
</protein>